<keyword evidence="4" id="KW-0804">Transcription</keyword>
<keyword evidence="3 5" id="KW-0238">DNA-binding</keyword>
<feature type="domain" description="HTH tetR-type" evidence="6">
    <location>
        <begin position="20"/>
        <end position="80"/>
    </location>
</feature>
<dbReference type="PROSITE" id="PS50977">
    <property type="entry name" value="HTH_TETR_2"/>
    <property type="match status" value="1"/>
</dbReference>
<dbReference type="GO" id="GO:0000976">
    <property type="term" value="F:transcription cis-regulatory region binding"/>
    <property type="evidence" value="ECO:0007669"/>
    <property type="project" value="TreeGrafter"/>
</dbReference>
<gene>
    <name evidence="7" type="ORF">F6B43_04395</name>
</gene>
<evidence type="ECO:0000313" key="8">
    <source>
        <dbReference type="Proteomes" id="UP000325827"/>
    </source>
</evidence>
<dbReference type="Pfam" id="PF13977">
    <property type="entry name" value="TetR_C_6"/>
    <property type="match status" value="1"/>
</dbReference>
<dbReference type="AlphaFoldDB" id="A0A5J5J624"/>
<comment type="caution">
    <text evidence="7">The sequence shown here is derived from an EMBL/GenBank/DDBJ whole genome shotgun (WGS) entry which is preliminary data.</text>
</comment>
<evidence type="ECO:0000256" key="2">
    <source>
        <dbReference type="ARBA" id="ARBA00023015"/>
    </source>
</evidence>
<evidence type="ECO:0000256" key="1">
    <source>
        <dbReference type="ARBA" id="ARBA00022491"/>
    </source>
</evidence>
<dbReference type="RefSeq" id="WP_150447652.1">
    <property type="nucleotide sequence ID" value="NZ_VYSA01000001.1"/>
</dbReference>
<dbReference type="GO" id="GO:0003700">
    <property type="term" value="F:DNA-binding transcription factor activity"/>
    <property type="evidence" value="ECO:0007669"/>
    <property type="project" value="TreeGrafter"/>
</dbReference>
<proteinExistence type="predicted"/>
<evidence type="ECO:0000256" key="5">
    <source>
        <dbReference type="PROSITE-ProRule" id="PRU00335"/>
    </source>
</evidence>
<evidence type="ECO:0000313" key="7">
    <source>
        <dbReference type="EMBL" id="KAA9110879.1"/>
    </source>
</evidence>
<reference evidence="8" key="1">
    <citation type="submission" date="2019-09" db="EMBL/GenBank/DDBJ databases">
        <title>Mumia zhuanghuii sp. nov. isolated from the intestinal contents of plateau pika (Ochotona curzoniae) in the Qinghai-Tibet plateau of China.</title>
        <authorList>
            <person name="Tian Z."/>
        </authorList>
    </citation>
    <scope>NUCLEOTIDE SEQUENCE [LARGE SCALE GENOMIC DNA]</scope>
    <source>
        <strain evidence="8">JCM 30598</strain>
    </source>
</reference>
<dbReference type="Pfam" id="PF00440">
    <property type="entry name" value="TetR_N"/>
    <property type="match status" value="1"/>
</dbReference>
<dbReference type="PRINTS" id="PR00455">
    <property type="entry name" value="HTHTETR"/>
</dbReference>
<evidence type="ECO:0000259" key="6">
    <source>
        <dbReference type="PROSITE" id="PS50977"/>
    </source>
</evidence>
<dbReference type="Proteomes" id="UP000325827">
    <property type="component" value="Unassembled WGS sequence"/>
</dbReference>
<protein>
    <submittedName>
        <fullName evidence="7">TetR/AcrR family transcriptional regulator</fullName>
    </submittedName>
</protein>
<dbReference type="SUPFAM" id="SSF46689">
    <property type="entry name" value="Homeodomain-like"/>
    <property type="match status" value="1"/>
</dbReference>
<accession>A0A5J5J624</accession>
<dbReference type="PANTHER" id="PTHR30055:SF226">
    <property type="entry name" value="HTH-TYPE TRANSCRIPTIONAL REGULATOR PKSA"/>
    <property type="match status" value="1"/>
</dbReference>
<organism evidence="7 8">
    <name type="scientific">Microbacterium rhizomatis</name>
    <dbReference type="NCBI Taxonomy" id="1631477"/>
    <lineage>
        <taxon>Bacteria</taxon>
        <taxon>Bacillati</taxon>
        <taxon>Actinomycetota</taxon>
        <taxon>Actinomycetes</taxon>
        <taxon>Micrococcales</taxon>
        <taxon>Microbacteriaceae</taxon>
        <taxon>Microbacterium</taxon>
    </lineage>
</organism>
<dbReference type="OrthoDB" id="7505659at2"/>
<dbReference type="InterPro" id="IPR050109">
    <property type="entry name" value="HTH-type_TetR-like_transc_reg"/>
</dbReference>
<name>A0A5J5J624_9MICO</name>
<dbReference type="InterPro" id="IPR039538">
    <property type="entry name" value="BetI_C"/>
</dbReference>
<evidence type="ECO:0000256" key="3">
    <source>
        <dbReference type="ARBA" id="ARBA00023125"/>
    </source>
</evidence>
<evidence type="ECO:0000256" key="4">
    <source>
        <dbReference type="ARBA" id="ARBA00023163"/>
    </source>
</evidence>
<dbReference type="SUPFAM" id="SSF48498">
    <property type="entry name" value="Tetracyclin repressor-like, C-terminal domain"/>
    <property type="match status" value="1"/>
</dbReference>
<feature type="DNA-binding region" description="H-T-H motif" evidence="5">
    <location>
        <begin position="43"/>
        <end position="62"/>
    </location>
</feature>
<sequence>MPENESVGPTRRRGPYRKSDARRREIIDAAFDVFATAGFRGGSLKDIGARIGIDPSTILHHFGSKENLLLAVLEDKQTRDAHSFAVVDDLSPEEIPGAFLALAERNGATPGLISLYAVLSAESTTTDHPGDDYFRRRTEETRAAFRIGFRRMADGGLLAPGVDPDYAATSTFALWDGIQIHWLIDPATVRVTDALRAHLRVITTVEL</sequence>
<dbReference type="InterPro" id="IPR009057">
    <property type="entry name" value="Homeodomain-like_sf"/>
</dbReference>
<dbReference type="InterPro" id="IPR001647">
    <property type="entry name" value="HTH_TetR"/>
</dbReference>
<dbReference type="EMBL" id="VYSA01000001">
    <property type="protein sequence ID" value="KAA9110879.1"/>
    <property type="molecule type" value="Genomic_DNA"/>
</dbReference>
<keyword evidence="1" id="KW-0678">Repressor</keyword>
<keyword evidence="8" id="KW-1185">Reference proteome</keyword>
<dbReference type="PANTHER" id="PTHR30055">
    <property type="entry name" value="HTH-TYPE TRANSCRIPTIONAL REGULATOR RUTR"/>
    <property type="match status" value="1"/>
</dbReference>
<keyword evidence="2" id="KW-0805">Transcription regulation</keyword>
<dbReference type="InterPro" id="IPR036271">
    <property type="entry name" value="Tet_transcr_reg_TetR-rel_C_sf"/>
</dbReference>
<dbReference type="Gene3D" id="1.10.357.10">
    <property type="entry name" value="Tetracycline Repressor, domain 2"/>
    <property type="match status" value="1"/>
</dbReference>